<dbReference type="Proteomes" id="UP000663836">
    <property type="component" value="Unassembled WGS sequence"/>
</dbReference>
<sequence length="133" mass="15662">MDPRHLYYTFWNINSRLNHLIVSVNSLQFIIDEEENKELITTLAPHIGLLQVNTWDEIDLREFCNLYSLILARPSSIQLKQIRADTMPNLIYLLLYSNVIFFSPKQLIYDVFSNRFSHLRSARLGYTLVNVLS</sequence>
<name>A0A814BZW3_9BILA</name>
<evidence type="ECO:0000313" key="2">
    <source>
        <dbReference type="EMBL" id="CAF3898620.1"/>
    </source>
</evidence>
<comment type="caution">
    <text evidence="1">The sequence shown here is derived from an EMBL/GenBank/DDBJ whole genome shotgun (WGS) entry which is preliminary data.</text>
</comment>
<proteinExistence type="predicted"/>
<gene>
    <name evidence="2" type="ORF">JBS370_LOCUS20754</name>
    <name evidence="1" type="ORF">ZHD862_LOCUS9073</name>
</gene>
<dbReference type="Proteomes" id="UP000663864">
    <property type="component" value="Unassembled WGS sequence"/>
</dbReference>
<dbReference type="EMBL" id="CAJNOT010000304">
    <property type="protein sequence ID" value="CAF0933590.1"/>
    <property type="molecule type" value="Genomic_DNA"/>
</dbReference>
<accession>A0A814BZW3</accession>
<dbReference type="AlphaFoldDB" id="A0A814BZW3"/>
<evidence type="ECO:0000313" key="1">
    <source>
        <dbReference type="EMBL" id="CAF0933590.1"/>
    </source>
</evidence>
<evidence type="ECO:0000313" key="3">
    <source>
        <dbReference type="Proteomes" id="UP000663864"/>
    </source>
</evidence>
<reference evidence="1" key="1">
    <citation type="submission" date="2021-02" db="EMBL/GenBank/DDBJ databases">
        <authorList>
            <person name="Nowell W R."/>
        </authorList>
    </citation>
    <scope>NUCLEOTIDE SEQUENCE</scope>
</reference>
<organism evidence="1 3">
    <name type="scientific">Rotaria sordida</name>
    <dbReference type="NCBI Taxonomy" id="392033"/>
    <lineage>
        <taxon>Eukaryota</taxon>
        <taxon>Metazoa</taxon>
        <taxon>Spiralia</taxon>
        <taxon>Gnathifera</taxon>
        <taxon>Rotifera</taxon>
        <taxon>Eurotatoria</taxon>
        <taxon>Bdelloidea</taxon>
        <taxon>Philodinida</taxon>
        <taxon>Philodinidae</taxon>
        <taxon>Rotaria</taxon>
    </lineage>
</organism>
<dbReference type="EMBL" id="CAJOBD010002661">
    <property type="protein sequence ID" value="CAF3898620.1"/>
    <property type="molecule type" value="Genomic_DNA"/>
</dbReference>
<protein>
    <submittedName>
        <fullName evidence="1">Uncharacterized protein</fullName>
    </submittedName>
</protein>